<dbReference type="GO" id="GO:0005634">
    <property type="term" value="C:nucleus"/>
    <property type="evidence" value="ECO:0007669"/>
    <property type="project" value="UniProtKB-SubCell"/>
</dbReference>
<evidence type="ECO:0000256" key="3">
    <source>
        <dbReference type="ARBA" id="ARBA00023242"/>
    </source>
</evidence>
<evidence type="ECO:0000256" key="5">
    <source>
        <dbReference type="RuleBase" id="RU000682"/>
    </source>
</evidence>
<accession>A0A814X5K1</accession>
<dbReference type="Pfam" id="PF00046">
    <property type="entry name" value="Homeodomain"/>
    <property type="match status" value="1"/>
</dbReference>
<dbReference type="SUPFAM" id="SSF46689">
    <property type="entry name" value="Homeodomain-like"/>
    <property type="match status" value="1"/>
</dbReference>
<organism evidence="7 9">
    <name type="scientific">Didymodactylos carnosus</name>
    <dbReference type="NCBI Taxonomy" id="1234261"/>
    <lineage>
        <taxon>Eukaryota</taxon>
        <taxon>Metazoa</taxon>
        <taxon>Spiralia</taxon>
        <taxon>Gnathifera</taxon>
        <taxon>Rotifera</taxon>
        <taxon>Eurotatoria</taxon>
        <taxon>Bdelloidea</taxon>
        <taxon>Philodinida</taxon>
        <taxon>Philodinidae</taxon>
        <taxon>Didymodactylos</taxon>
    </lineage>
</organism>
<reference evidence="7" key="1">
    <citation type="submission" date="2021-02" db="EMBL/GenBank/DDBJ databases">
        <authorList>
            <person name="Nowell W R."/>
        </authorList>
    </citation>
    <scope>NUCLEOTIDE SEQUENCE</scope>
</reference>
<evidence type="ECO:0000259" key="6">
    <source>
        <dbReference type="PROSITE" id="PS50071"/>
    </source>
</evidence>
<evidence type="ECO:0000256" key="1">
    <source>
        <dbReference type="ARBA" id="ARBA00023125"/>
    </source>
</evidence>
<comment type="subcellular location">
    <subcellularLocation>
        <location evidence="4 5">Nucleus</location>
    </subcellularLocation>
</comment>
<dbReference type="Proteomes" id="UP000663829">
    <property type="component" value="Unassembled WGS sequence"/>
</dbReference>
<dbReference type="CDD" id="cd00086">
    <property type="entry name" value="homeodomain"/>
    <property type="match status" value="1"/>
</dbReference>
<dbReference type="AlphaFoldDB" id="A0A814X5K1"/>
<dbReference type="PROSITE" id="PS00027">
    <property type="entry name" value="HOMEOBOX_1"/>
    <property type="match status" value="1"/>
</dbReference>
<keyword evidence="3 4" id="KW-0539">Nucleus</keyword>
<evidence type="ECO:0000256" key="4">
    <source>
        <dbReference type="PROSITE-ProRule" id="PRU00108"/>
    </source>
</evidence>
<protein>
    <recommendedName>
        <fullName evidence="6">Homeobox domain-containing protein</fullName>
    </recommendedName>
</protein>
<dbReference type="OrthoDB" id="6159439at2759"/>
<keyword evidence="9" id="KW-1185">Reference proteome</keyword>
<feature type="DNA-binding region" description="Homeobox" evidence="4">
    <location>
        <begin position="156"/>
        <end position="215"/>
    </location>
</feature>
<dbReference type="GO" id="GO:0000981">
    <property type="term" value="F:DNA-binding transcription factor activity, RNA polymerase II-specific"/>
    <property type="evidence" value="ECO:0007669"/>
    <property type="project" value="InterPro"/>
</dbReference>
<dbReference type="InterPro" id="IPR009057">
    <property type="entry name" value="Homeodomain-like_sf"/>
</dbReference>
<dbReference type="PANTHER" id="PTHR45664">
    <property type="entry name" value="PROTEIN ZERKNUELLT 1-RELATED"/>
    <property type="match status" value="1"/>
</dbReference>
<evidence type="ECO:0000313" key="8">
    <source>
        <dbReference type="EMBL" id="CAF3975217.1"/>
    </source>
</evidence>
<sequence length="265" mass="30797">MIMIKQPSVRKAAFNIDYLISSHNDNDKSTISNSDNDLISTEIQPITSSYHSTSFIHPLANILRSINPYVGILTNSYNSSIGNCASIETTNNGIIHHKTKYQKHLQKYSHKPQHHKKFERSMSTDEQKLNIINRSHESASDSTNTSANDKLIPFEFKRMRTAFTSTQLLELEREFSTSMYLSRLRRIEIASYLNLTEKQVKIWFQNRRVKYKKEGINDQQSSTTTSSILTLSTDARRKYLRTCQNHQTTATNQKKYYFNNKKQEL</sequence>
<dbReference type="Proteomes" id="UP000681722">
    <property type="component" value="Unassembled WGS sequence"/>
</dbReference>
<comment type="caution">
    <text evidence="7">The sequence shown here is derived from an EMBL/GenBank/DDBJ whole genome shotgun (WGS) entry which is preliminary data.</text>
</comment>
<dbReference type="GO" id="GO:0000978">
    <property type="term" value="F:RNA polymerase II cis-regulatory region sequence-specific DNA binding"/>
    <property type="evidence" value="ECO:0007669"/>
    <property type="project" value="TreeGrafter"/>
</dbReference>
<keyword evidence="1 4" id="KW-0238">DNA-binding</keyword>
<dbReference type="EMBL" id="CAJNOQ010008949">
    <property type="protein sequence ID" value="CAF1211258.1"/>
    <property type="molecule type" value="Genomic_DNA"/>
</dbReference>
<evidence type="ECO:0000256" key="2">
    <source>
        <dbReference type="ARBA" id="ARBA00023155"/>
    </source>
</evidence>
<dbReference type="InterPro" id="IPR020479">
    <property type="entry name" value="HD_metazoa"/>
</dbReference>
<dbReference type="Gene3D" id="1.10.10.60">
    <property type="entry name" value="Homeodomain-like"/>
    <property type="match status" value="1"/>
</dbReference>
<evidence type="ECO:0000313" key="7">
    <source>
        <dbReference type="EMBL" id="CAF1211258.1"/>
    </source>
</evidence>
<dbReference type="InterPro" id="IPR001356">
    <property type="entry name" value="HD"/>
</dbReference>
<dbReference type="PROSITE" id="PS50071">
    <property type="entry name" value="HOMEOBOX_2"/>
    <property type="match status" value="1"/>
</dbReference>
<keyword evidence="2 4" id="KW-0371">Homeobox</keyword>
<dbReference type="PANTHER" id="PTHR45664:SF20">
    <property type="entry name" value="AGAP001560-PA"/>
    <property type="match status" value="1"/>
</dbReference>
<feature type="domain" description="Homeobox" evidence="6">
    <location>
        <begin position="154"/>
        <end position="214"/>
    </location>
</feature>
<gene>
    <name evidence="7" type="ORF">GPM918_LOCUS24221</name>
    <name evidence="8" type="ORF">SRO942_LOCUS24220</name>
</gene>
<dbReference type="InterPro" id="IPR017970">
    <property type="entry name" value="Homeobox_CS"/>
</dbReference>
<evidence type="ECO:0000313" key="9">
    <source>
        <dbReference type="Proteomes" id="UP000663829"/>
    </source>
</evidence>
<proteinExistence type="predicted"/>
<name>A0A814X5K1_9BILA</name>
<dbReference type="EMBL" id="CAJOBC010008950">
    <property type="protein sequence ID" value="CAF3975217.1"/>
    <property type="molecule type" value="Genomic_DNA"/>
</dbReference>
<dbReference type="PRINTS" id="PR00024">
    <property type="entry name" value="HOMEOBOX"/>
</dbReference>
<dbReference type="SMART" id="SM00389">
    <property type="entry name" value="HOX"/>
    <property type="match status" value="1"/>
</dbReference>